<keyword evidence="2" id="KW-0472">Membrane</keyword>
<protein>
    <recommendedName>
        <fullName evidence="5">Membrane protein YczE</fullName>
    </recommendedName>
</protein>
<evidence type="ECO:0000313" key="3">
    <source>
        <dbReference type="EMBL" id="MEJ5945550.1"/>
    </source>
</evidence>
<feature type="region of interest" description="Disordered" evidence="1">
    <location>
        <begin position="204"/>
        <end position="226"/>
    </location>
</feature>
<keyword evidence="4" id="KW-1185">Reference proteome</keyword>
<feature type="transmembrane region" description="Helical" evidence="2">
    <location>
        <begin position="20"/>
        <end position="39"/>
    </location>
</feature>
<evidence type="ECO:0008006" key="5">
    <source>
        <dbReference type="Google" id="ProtNLM"/>
    </source>
</evidence>
<organism evidence="3 4">
    <name type="scientific">Pseudokineococcus basanitobsidens</name>
    <dbReference type="NCBI Taxonomy" id="1926649"/>
    <lineage>
        <taxon>Bacteria</taxon>
        <taxon>Bacillati</taxon>
        <taxon>Actinomycetota</taxon>
        <taxon>Actinomycetes</taxon>
        <taxon>Kineosporiales</taxon>
        <taxon>Kineosporiaceae</taxon>
        <taxon>Pseudokineococcus</taxon>
    </lineage>
</organism>
<dbReference type="EMBL" id="JBBIAA010000009">
    <property type="protein sequence ID" value="MEJ5945550.1"/>
    <property type="molecule type" value="Genomic_DNA"/>
</dbReference>
<dbReference type="Pfam" id="PF19700">
    <property type="entry name" value="DUF6198"/>
    <property type="match status" value="1"/>
</dbReference>
<dbReference type="Proteomes" id="UP001387100">
    <property type="component" value="Unassembled WGS sequence"/>
</dbReference>
<dbReference type="PANTHER" id="PTHR40078:SF1">
    <property type="entry name" value="INTEGRAL MEMBRANE PROTEIN"/>
    <property type="match status" value="1"/>
</dbReference>
<keyword evidence="2" id="KW-1133">Transmembrane helix</keyword>
<proteinExistence type="predicted"/>
<reference evidence="3 4" key="1">
    <citation type="journal article" date="2017" name="Int. J. Syst. Evol. Microbiol.">
        <title>Pseudokineococcus basanitobsidens sp. nov., isolated from volcanic rock.</title>
        <authorList>
            <person name="Lee D.W."/>
            <person name="Park M.Y."/>
            <person name="Kim J.J."/>
            <person name="Kim B.S."/>
        </authorList>
    </citation>
    <scope>NUCLEOTIDE SEQUENCE [LARGE SCALE GENOMIC DNA]</scope>
    <source>
        <strain evidence="3 4">DSM 103726</strain>
    </source>
</reference>
<feature type="compositionally biased region" description="Pro residues" evidence="1">
    <location>
        <begin position="204"/>
        <end position="213"/>
    </location>
</feature>
<feature type="transmembrane region" description="Helical" evidence="2">
    <location>
        <begin position="84"/>
        <end position="105"/>
    </location>
</feature>
<evidence type="ECO:0000256" key="2">
    <source>
        <dbReference type="SAM" id="Phobius"/>
    </source>
</evidence>
<dbReference type="InterPro" id="IPR038750">
    <property type="entry name" value="YczE/YyaS-like"/>
</dbReference>
<comment type="caution">
    <text evidence="3">The sequence shown here is derived from an EMBL/GenBank/DDBJ whole genome shotgun (WGS) entry which is preliminary data.</text>
</comment>
<gene>
    <name evidence="3" type="ORF">WDZ17_09630</name>
</gene>
<dbReference type="RefSeq" id="WP_339574935.1">
    <property type="nucleotide sequence ID" value="NZ_JBBIAA010000009.1"/>
</dbReference>
<keyword evidence="2" id="KW-0812">Transmembrane</keyword>
<dbReference type="PANTHER" id="PTHR40078">
    <property type="entry name" value="INTEGRAL MEMBRANE PROTEIN-RELATED"/>
    <property type="match status" value="1"/>
</dbReference>
<evidence type="ECO:0000313" key="4">
    <source>
        <dbReference type="Proteomes" id="UP001387100"/>
    </source>
</evidence>
<accession>A0ABU8RKC0</accession>
<feature type="transmembrane region" description="Helical" evidence="2">
    <location>
        <begin position="59"/>
        <end position="77"/>
    </location>
</feature>
<sequence>MRALRVGLRDRLDRPVPRAARLLLGLVLFALGLAVLVRADLGLDPWTVLSDGLRRVTGLTLGQLTLVTSFVLLLLWFPLRERPGAGTLANAVVVGPVLDLGLLVLPPVEPLALRGGMLVGAVLLVAAGTGLYVGAGWGPGPRDGIMTGLARRGVPLPLARAGIELTVLAVGWSLGGSVGLGTVVFALSIGPLVGLALPRLALDPPPGAAPGRPPGRRRRWRRLPSG</sequence>
<evidence type="ECO:0000256" key="1">
    <source>
        <dbReference type="SAM" id="MobiDB-lite"/>
    </source>
</evidence>
<feature type="transmembrane region" description="Helical" evidence="2">
    <location>
        <begin position="178"/>
        <end position="197"/>
    </location>
</feature>
<name>A0ABU8RKC0_9ACTN</name>
<feature type="transmembrane region" description="Helical" evidence="2">
    <location>
        <begin position="111"/>
        <end position="133"/>
    </location>
</feature>
<feature type="compositionally biased region" description="Basic residues" evidence="1">
    <location>
        <begin position="214"/>
        <end position="226"/>
    </location>
</feature>